<dbReference type="AlphaFoldDB" id="A0A0E9W151"/>
<name>A0A0E9W151_ANGAN</name>
<sequence>MPSLYASVAGHIKTDNLSTSRLALEQDSGLECWRVRLTPSL</sequence>
<evidence type="ECO:0000313" key="1">
    <source>
        <dbReference type="EMBL" id="JAH84109.1"/>
    </source>
</evidence>
<accession>A0A0E9W151</accession>
<reference evidence="1" key="2">
    <citation type="journal article" date="2015" name="Fish Shellfish Immunol.">
        <title>Early steps in the European eel (Anguilla anguilla)-Vibrio vulnificus interaction in the gills: Role of the RtxA13 toxin.</title>
        <authorList>
            <person name="Callol A."/>
            <person name="Pajuelo D."/>
            <person name="Ebbesson L."/>
            <person name="Teles M."/>
            <person name="MacKenzie S."/>
            <person name="Amaro C."/>
        </authorList>
    </citation>
    <scope>NUCLEOTIDE SEQUENCE</scope>
</reference>
<proteinExistence type="predicted"/>
<protein>
    <submittedName>
        <fullName evidence="1">Uncharacterized protein</fullName>
    </submittedName>
</protein>
<dbReference type="EMBL" id="GBXM01024468">
    <property type="protein sequence ID" value="JAH84109.1"/>
    <property type="molecule type" value="Transcribed_RNA"/>
</dbReference>
<organism evidence="1">
    <name type="scientific">Anguilla anguilla</name>
    <name type="common">European freshwater eel</name>
    <name type="synonym">Muraena anguilla</name>
    <dbReference type="NCBI Taxonomy" id="7936"/>
    <lineage>
        <taxon>Eukaryota</taxon>
        <taxon>Metazoa</taxon>
        <taxon>Chordata</taxon>
        <taxon>Craniata</taxon>
        <taxon>Vertebrata</taxon>
        <taxon>Euteleostomi</taxon>
        <taxon>Actinopterygii</taxon>
        <taxon>Neopterygii</taxon>
        <taxon>Teleostei</taxon>
        <taxon>Anguilliformes</taxon>
        <taxon>Anguillidae</taxon>
        <taxon>Anguilla</taxon>
    </lineage>
</organism>
<reference evidence="1" key="1">
    <citation type="submission" date="2014-11" db="EMBL/GenBank/DDBJ databases">
        <authorList>
            <person name="Amaro Gonzalez C."/>
        </authorList>
    </citation>
    <scope>NUCLEOTIDE SEQUENCE</scope>
</reference>